<dbReference type="InterPro" id="IPR009799">
    <property type="entry name" value="EthD_dom"/>
</dbReference>
<evidence type="ECO:0000256" key="1">
    <source>
        <dbReference type="ARBA" id="ARBA00005986"/>
    </source>
</evidence>
<gene>
    <name evidence="2" type="ORF">N7452_010671</name>
</gene>
<dbReference type="NCBIfam" id="TIGR02118">
    <property type="entry name" value="EthD family reductase"/>
    <property type="match status" value="1"/>
</dbReference>
<dbReference type="SUPFAM" id="SSF54909">
    <property type="entry name" value="Dimeric alpha+beta barrel"/>
    <property type="match status" value="1"/>
</dbReference>
<dbReference type="AlphaFoldDB" id="A0A9W9U6U0"/>
<evidence type="ECO:0000313" key="3">
    <source>
        <dbReference type="Proteomes" id="UP001147695"/>
    </source>
</evidence>
<evidence type="ECO:0000313" key="2">
    <source>
        <dbReference type="EMBL" id="KAJ5322382.1"/>
    </source>
</evidence>
<reference evidence="2" key="2">
    <citation type="journal article" date="2023" name="IMA Fungus">
        <title>Comparative genomic study of the Penicillium genus elucidates a diverse pangenome and 15 lateral gene transfer events.</title>
        <authorList>
            <person name="Petersen C."/>
            <person name="Sorensen T."/>
            <person name="Nielsen M.R."/>
            <person name="Sondergaard T.E."/>
            <person name="Sorensen J.L."/>
            <person name="Fitzpatrick D.A."/>
            <person name="Frisvad J.C."/>
            <person name="Nielsen K.L."/>
        </authorList>
    </citation>
    <scope>NUCLEOTIDE SEQUENCE</scope>
    <source>
        <strain evidence="2">IBT 35673</strain>
    </source>
</reference>
<dbReference type="PANTHER" id="PTHR40260">
    <property type="entry name" value="BLR8190 PROTEIN"/>
    <property type="match status" value="1"/>
</dbReference>
<sequence length="117" mass="12978">MGNQTNDPTAISTTVIYPNSSEAKLDINYYMKTHLPKAELIWGKLGMISWKVTSFTPDLIGNPPNYLLETVVEWVNVEAARKALQTDEGAEVMKDMENFTNISPIVLFGKPTGAWSA</sequence>
<dbReference type="EMBL" id="JAPZBQ010000006">
    <property type="protein sequence ID" value="KAJ5322382.1"/>
    <property type="molecule type" value="Genomic_DNA"/>
</dbReference>
<comment type="similarity">
    <text evidence="1">Belongs to the tpcK family.</text>
</comment>
<dbReference type="GO" id="GO:0016491">
    <property type="term" value="F:oxidoreductase activity"/>
    <property type="evidence" value="ECO:0007669"/>
    <property type="project" value="InterPro"/>
</dbReference>
<dbReference type="InterPro" id="IPR011008">
    <property type="entry name" value="Dimeric_a/b-barrel"/>
</dbReference>
<evidence type="ECO:0008006" key="4">
    <source>
        <dbReference type="Google" id="ProtNLM"/>
    </source>
</evidence>
<name>A0A9W9U6U0_PENBR</name>
<protein>
    <recommendedName>
        <fullName evidence="4">EthD domain-containing protein</fullName>
    </recommendedName>
</protein>
<dbReference type="PANTHER" id="PTHR40260:SF2">
    <property type="entry name" value="BLR8190 PROTEIN"/>
    <property type="match status" value="1"/>
</dbReference>
<dbReference type="Gene3D" id="3.30.70.100">
    <property type="match status" value="1"/>
</dbReference>
<organism evidence="2 3">
    <name type="scientific">Penicillium brevicompactum</name>
    <dbReference type="NCBI Taxonomy" id="5074"/>
    <lineage>
        <taxon>Eukaryota</taxon>
        <taxon>Fungi</taxon>
        <taxon>Dikarya</taxon>
        <taxon>Ascomycota</taxon>
        <taxon>Pezizomycotina</taxon>
        <taxon>Eurotiomycetes</taxon>
        <taxon>Eurotiomycetidae</taxon>
        <taxon>Eurotiales</taxon>
        <taxon>Aspergillaceae</taxon>
        <taxon>Penicillium</taxon>
    </lineage>
</organism>
<comment type="caution">
    <text evidence="2">The sequence shown here is derived from an EMBL/GenBank/DDBJ whole genome shotgun (WGS) entry which is preliminary data.</text>
</comment>
<proteinExistence type="inferred from homology"/>
<accession>A0A9W9U6U0</accession>
<dbReference type="Proteomes" id="UP001147695">
    <property type="component" value="Unassembled WGS sequence"/>
</dbReference>
<reference evidence="2" key="1">
    <citation type="submission" date="2022-12" db="EMBL/GenBank/DDBJ databases">
        <authorList>
            <person name="Petersen C."/>
        </authorList>
    </citation>
    <scope>NUCLEOTIDE SEQUENCE</scope>
    <source>
        <strain evidence="2">IBT 35673</strain>
    </source>
</reference>